<dbReference type="PANTHER" id="PTHR35391:SF7">
    <property type="entry name" value="C2H2-TYPE DOMAIN-CONTAINING PROTEIN"/>
    <property type="match status" value="1"/>
</dbReference>
<evidence type="ECO:0000256" key="2">
    <source>
        <dbReference type="SAM" id="MobiDB-lite"/>
    </source>
</evidence>
<dbReference type="PROSITE" id="PS00463">
    <property type="entry name" value="ZN2_CY6_FUNGAL_1"/>
    <property type="match status" value="1"/>
</dbReference>
<evidence type="ECO:0000313" key="5">
    <source>
        <dbReference type="EMBL" id="QYS93715.1"/>
    </source>
</evidence>
<dbReference type="InterPro" id="IPR001138">
    <property type="entry name" value="Zn2Cys6_DnaBD"/>
</dbReference>
<dbReference type="Gene3D" id="2.60.200.20">
    <property type="match status" value="1"/>
</dbReference>
<evidence type="ECO:0000259" key="4">
    <source>
        <dbReference type="PROSITE" id="PS50048"/>
    </source>
</evidence>
<feature type="region of interest" description="Disordered" evidence="2">
    <location>
        <begin position="1515"/>
        <end position="1566"/>
    </location>
</feature>
<feature type="region of interest" description="Disordered" evidence="2">
    <location>
        <begin position="1295"/>
        <end position="1359"/>
    </location>
</feature>
<dbReference type="InterPro" id="IPR036864">
    <property type="entry name" value="Zn2-C6_fun-type_DNA-bd_sf"/>
</dbReference>
<dbReference type="InterPro" id="IPR000253">
    <property type="entry name" value="FHA_dom"/>
</dbReference>
<evidence type="ECO:0000313" key="6">
    <source>
        <dbReference type="Proteomes" id="UP000826661"/>
    </source>
</evidence>
<dbReference type="Pfam" id="PF00498">
    <property type="entry name" value="FHA"/>
    <property type="match status" value="1"/>
</dbReference>
<protein>
    <submittedName>
        <fullName evidence="5">FHA domain-containing protein</fullName>
    </submittedName>
</protein>
<reference evidence="5 6" key="1">
    <citation type="journal article" date="2021" name="BMC Genomics">
        <title>Telomere-to-telomere genome assembly of asparaginase-producing Trichoderma simmonsii.</title>
        <authorList>
            <person name="Chung D."/>
            <person name="Kwon Y.M."/>
            <person name="Yang Y."/>
        </authorList>
    </citation>
    <scope>NUCLEOTIDE SEQUENCE [LARGE SCALE GENOMIC DNA]</scope>
    <source>
        <strain evidence="5 6">GH-Sj1</strain>
    </source>
</reference>
<dbReference type="Pfam" id="PF00172">
    <property type="entry name" value="Zn_clus"/>
    <property type="match status" value="1"/>
</dbReference>
<feature type="region of interest" description="Disordered" evidence="2">
    <location>
        <begin position="939"/>
        <end position="960"/>
    </location>
</feature>
<dbReference type="EMBL" id="CP075864">
    <property type="protein sequence ID" value="QYS93715.1"/>
    <property type="molecule type" value="Genomic_DNA"/>
</dbReference>
<feature type="region of interest" description="Disordered" evidence="2">
    <location>
        <begin position="868"/>
        <end position="893"/>
    </location>
</feature>
<keyword evidence="6" id="KW-1185">Reference proteome</keyword>
<dbReference type="SUPFAM" id="SSF49879">
    <property type="entry name" value="SMAD/FHA domain"/>
    <property type="match status" value="1"/>
</dbReference>
<accession>A0A8G0L5U6</accession>
<name>A0A8G0L5U6_9HYPO</name>
<feature type="compositionally biased region" description="Basic residues" evidence="2">
    <location>
        <begin position="489"/>
        <end position="502"/>
    </location>
</feature>
<keyword evidence="1" id="KW-0539">Nucleus</keyword>
<dbReference type="SMART" id="SM00066">
    <property type="entry name" value="GAL4"/>
    <property type="match status" value="1"/>
</dbReference>
<feature type="compositionally biased region" description="Basic and acidic residues" evidence="2">
    <location>
        <begin position="452"/>
        <end position="461"/>
    </location>
</feature>
<dbReference type="PROSITE" id="PS50006">
    <property type="entry name" value="FHA_DOMAIN"/>
    <property type="match status" value="1"/>
</dbReference>
<feature type="region of interest" description="Disordered" evidence="2">
    <location>
        <begin position="437"/>
        <end position="502"/>
    </location>
</feature>
<evidence type="ECO:0000256" key="1">
    <source>
        <dbReference type="ARBA" id="ARBA00023242"/>
    </source>
</evidence>
<feature type="compositionally biased region" description="Basic and acidic residues" evidence="2">
    <location>
        <begin position="949"/>
        <end position="959"/>
    </location>
</feature>
<proteinExistence type="predicted"/>
<sequence>MPVNSEGEDLLYNLAYECEGLFYQLQEAFQKTQSEVATVELCAEFQQRFAVWAAHLGVFARKSQCLDTRLQNHPDLQDLVARLLDVLRRSLQQCMADTSSQGEGEAVPTATLKSIDDTLTRLNRLGVTIRQSGRGKFDARAKKFAAGLDLSLFAFLCANAVQALYPGAHQSLKDYLSKSMTDRYARMLFFGSRHKKLGTRRERRTGLPPIHEVPNTETQSSNPVIQLAVMPKNPVLANILRPSTAPSLSDLSSVNMYQIRNRLRPPDEASTRFHKTSSIQVNQGNYPRLPATEKGSSIFTCYWCSELLSKKTLSESEWRQHIDRDLKPYICLSEGCPEAHPAYSTFDEWFTHMELHDSRWHQQIYLTSSWVCTVCEFNQDVYSSPQALYSHLEESHSDDFTNEQLQAISRQSKTEEPRASDDCLLCCFEVQDKGNTNEPMFPKRRKGQPRQEASKRARKTLEMTSPNPHNSDLDLSDNSSDSDDMSSHQNRRQRNKDRSKAVARHVAVHLQVLMLLTLRFAAALEHDDEDLDDGTKSDSVNIDEGNSASIGGTDLGKLSHIASEVDVIMKDGADGDDANQAEGAMELDDDVDNNIADESIPVPDTDFDLNFVPRQYDDLEAKDDEFLNMVIESGAYQSWRSDLVDITDIICVLYPHSEIAGNEAQQLAMKGSPYIIAKKDLEDYPSRFELDTTKYGDYAILLRLSSQTKNPAAGFVFGRHPYKCDFAFVNDPLRRISNMHFRIYVNDYGMVMIEDMSTNGTFINKNLLTSPSKNQDKRPISQGLSSGDIISLRLPDDKSPDHKNDLSFRVQIPHRDDEQEGTYTHRVGEYLARYASQGETVTGRGGLPSDMDVVLEAADKSYRESMIAQRTASDEISSRKNSPNESVVDKWQRQSADEVVVIETRPDEGGQQEYHDNPNADVRLDNEIYPDDIQRIRVTQEATDASASRSRDPSYEGDRPLLNLIRPTPVASPAPINSQLSNEDTEKPEMILQAMNAILSYHIPRLIQNPLWSNLLDKCRDALISFQNELYSFGQSHATNAINNPLHSRSLSNIYRDLQSTLLEQERLLYTEEIKPPAYSVAFCEEIWKYQIRLATLSSQILQEQEAGHLSESDTEAVPLQILQVDDHDYKKGVRVLVRPLIRYLNLSLNSGDSNYKRLELRADGASPNSPKHTVLAITQDLIDARCTIRMPGLPTKGEIALPPLWCELYYHDPARDSIAFLNKSDVSVSLNRMSHASNSLSLNEFYTVRPRLHRSLRPGTFRLEIEDVAVLDIRILGKRPTGKGTVIEAASRAVSNATAAPKGKSSSSVKDPKKTAEAEDDARILERAPTGNKAAIELSGTPGAQGQKRAYHHRRKDPSCDACRERKIKCDATETTCCSECSSRNVKCQFTKETNRRMSATREISDAIAQAAARSSSSVKYLEETADAEEDFSPRLKRVGHVEFDKIAKANEARKRRLMQPPTILRTTPSAAPVQPPPPPPIPPIPPIPRTYISTAPGLEQAEEYDEWEPAFQPYNALPAPHHNTETTQENGEDAPSMGSSFSDLDDVSITQSALDEALAEHVAE</sequence>
<dbReference type="PANTHER" id="PTHR35391">
    <property type="entry name" value="C2H2-TYPE DOMAIN-CONTAINING PROTEIN-RELATED"/>
    <property type="match status" value="1"/>
</dbReference>
<dbReference type="GO" id="GO:0000981">
    <property type="term" value="F:DNA-binding transcription factor activity, RNA polymerase II-specific"/>
    <property type="evidence" value="ECO:0007669"/>
    <property type="project" value="InterPro"/>
</dbReference>
<feature type="compositionally biased region" description="Pro residues" evidence="2">
    <location>
        <begin position="1475"/>
        <end position="1490"/>
    </location>
</feature>
<gene>
    <name evidence="5" type="ORF">H0G86_001086</name>
</gene>
<dbReference type="SMART" id="SM00240">
    <property type="entry name" value="FHA"/>
    <property type="match status" value="1"/>
</dbReference>
<feature type="compositionally biased region" description="Polar residues" evidence="2">
    <location>
        <begin position="1539"/>
        <end position="1555"/>
    </location>
</feature>
<dbReference type="Proteomes" id="UP000826661">
    <property type="component" value="Chromosome I"/>
</dbReference>
<feature type="region of interest" description="Disordered" evidence="2">
    <location>
        <begin position="1468"/>
        <end position="1494"/>
    </location>
</feature>
<feature type="compositionally biased region" description="Basic and acidic residues" evidence="2">
    <location>
        <begin position="1311"/>
        <end position="1327"/>
    </location>
</feature>
<feature type="domain" description="FHA" evidence="3">
    <location>
        <begin position="715"/>
        <end position="768"/>
    </location>
</feature>
<evidence type="ECO:0000259" key="3">
    <source>
        <dbReference type="PROSITE" id="PS50006"/>
    </source>
</evidence>
<dbReference type="Gene3D" id="4.10.240.10">
    <property type="entry name" value="Zn(2)-C6 fungal-type DNA-binding domain"/>
    <property type="match status" value="1"/>
</dbReference>
<dbReference type="GO" id="GO:0008270">
    <property type="term" value="F:zinc ion binding"/>
    <property type="evidence" value="ECO:0007669"/>
    <property type="project" value="InterPro"/>
</dbReference>
<dbReference type="InterPro" id="IPR008984">
    <property type="entry name" value="SMAD_FHA_dom_sf"/>
</dbReference>
<dbReference type="CDD" id="cd00067">
    <property type="entry name" value="GAL4"/>
    <property type="match status" value="1"/>
</dbReference>
<feature type="domain" description="Zn(2)-C6 fungal-type" evidence="4">
    <location>
        <begin position="1360"/>
        <end position="1391"/>
    </location>
</feature>
<organism evidence="5 6">
    <name type="scientific">Trichoderma simmonsii</name>
    <dbReference type="NCBI Taxonomy" id="1491479"/>
    <lineage>
        <taxon>Eukaryota</taxon>
        <taxon>Fungi</taxon>
        <taxon>Dikarya</taxon>
        <taxon>Ascomycota</taxon>
        <taxon>Pezizomycotina</taxon>
        <taxon>Sordariomycetes</taxon>
        <taxon>Hypocreomycetidae</taxon>
        <taxon>Hypocreales</taxon>
        <taxon>Hypocreaceae</taxon>
        <taxon>Trichoderma</taxon>
    </lineage>
</organism>
<dbReference type="SUPFAM" id="SSF57701">
    <property type="entry name" value="Zn2/Cys6 DNA-binding domain"/>
    <property type="match status" value="1"/>
</dbReference>
<dbReference type="PROSITE" id="PS50048">
    <property type="entry name" value="ZN2_CY6_FUNGAL_2"/>
    <property type="match status" value="1"/>
</dbReference>